<keyword evidence="1" id="KW-0238">DNA-binding</keyword>
<dbReference type="SMART" id="SM00530">
    <property type="entry name" value="HTH_XRE"/>
    <property type="match status" value="1"/>
</dbReference>
<evidence type="ECO:0000256" key="1">
    <source>
        <dbReference type="ARBA" id="ARBA00023125"/>
    </source>
</evidence>
<dbReference type="CDD" id="cd00093">
    <property type="entry name" value="HTH_XRE"/>
    <property type="match status" value="1"/>
</dbReference>
<dbReference type="PROSITE" id="PS50943">
    <property type="entry name" value="HTH_CROC1"/>
    <property type="match status" value="1"/>
</dbReference>
<keyword evidence="2" id="KW-0472">Membrane</keyword>
<dbReference type="Pfam" id="PF01381">
    <property type="entry name" value="HTH_3"/>
    <property type="match status" value="1"/>
</dbReference>
<evidence type="ECO:0000313" key="4">
    <source>
        <dbReference type="EMBL" id="HJE15932.1"/>
    </source>
</evidence>
<organism evidence="4 5">
    <name type="scientific">Lapidilactobacillus dextrinicus</name>
    <dbReference type="NCBI Taxonomy" id="51664"/>
    <lineage>
        <taxon>Bacteria</taxon>
        <taxon>Bacillati</taxon>
        <taxon>Bacillota</taxon>
        <taxon>Bacilli</taxon>
        <taxon>Lactobacillales</taxon>
        <taxon>Lactobacillaceae</taxon>
        <taxon>Lapidilactobacillus</taxon>
    </lineage>
</organism>
<dbReference type="SUPFAM" id="SSF47413">
    <property type="entry name" value="lambda repressor-like DNA-binding domains"/>
    <property type="match status" value="1"/>
</dbReference>
<reference evidence="4" key="1">
    <citation type="journal article" date="2021" name="PeerJ">
        <title>Extensive microbial diversity within the chicken gut microbiome revealed by metagenomics and culture.</title>
        <authorList>
            <person name="Gilroy R."/>
            <person name="Ravi A."/>
            <person name="Getino M."/>
            <person name="Pursley I."/>
            <person name="Horton D.L."/>
            <person name="Alikhan N.F."/>
            <person name="Baker D."/>
            <person name="Gharbi K."/>
            <person name="Hall N."/>
            <person name="Watson M."/>
            <person name="Adriaenssens E.M."/>
            <person name="Foster-Nyarko E."/>
            <person name="Jarju S."/>
            <person name="Secka A."/>
            <person name="Antonio M."/>
            <person name="Oren A."/>
            <person name="Chaudhuri R.R."/>
            <person name="La Ragione R."/>
            <person name="Hildebrand F."/>
            <person name="Pallen M.J."/>
        </authorList>
    </citation>
    <scope>NUCLEOTIDE SEQUENCE</scope>
    <source>
        <strain evidence="4">CHK173-2119</strain>
    </source>
</reference>
<comment type="caution">
    <text evidence="4">The sequence shown here is derived from an EMBL/GenBank/DDBJ whole genome shotgun (WGS) entry which is preliminary data.</text>
</comment>
<evidence type="ECO:0000259" key="3">
    <source>
        <dbReference type="PROSITE" id="PS50943"/>
    </source>
</evidence>
<sequence>MMKFATQVKKYREQQHLSQEELADQLFISRQAVSKWENGDGTPDLEKLVALATILNVSLDELVLGQVSSSTIEKNPEKTGLTGWDFFARYWWVIIALISIIGFWLTQLFRG</sequence>
<dbReference type="Proteomes" id="UP000774947">
    <property type="component" value="Unassembled WGS sequence"/>
</dbReference>
<dbReference type="InterPro" id="IPR001387">
    <property type="entry name" value="Cro/C1-type_HTH"/>
</dbReference>
<keyword evidence="2" id="KW-0812">Transmembrane</keyword>
<feature type="domain" description="HTH cro/C1-type" evidence="3">
    <location>
        <begin position="8"/>
        <end position="62"/>
    </location>
</feature>
<dbReference type="InterPro" id="IPR010982">
    <property type="entry name" value="Lambda_DNA-bd_dom_sf"/>
</dbReference>
<dbReference type="EMBL" id="DYXY01000201">
    <property type="protein sequence ID" value="HJE15932.1"/>
    <property type="molecule type" value="Genomic_DNA"/>
</dbReference>
<dbReference type="PANTHER" id="PTHR46558:SF4">
    <property type="entry name" value="DNA-BIDING PHAGE PROTEIN"/>
    <property type="match status" value="1"/>
</dbReference>
<proteinExistence type="predicted"/>
<protein>
    <submittedName>
        <fullName evidence="4">Helix-turn-helix domain-containing protein</fullName>
    </submittedName>
</protein>
<dbReference type="PANTHER" id="PTHR46558">
    <property type="entry name" value="TRACRIPTIONAL REGULATORY PROTEIN-RELATED-RELATED"/>
    <property type="match status" value="1"/>
</dbReference>
<dbReference type="AlphaFoldDB" id="A0A921DVQ9"/>
<accession>A0A921DVQ9</accession>
<evidence type="ECO:0000313" key="5">
    <source>
        <dbReference type="Proteomes" id="UP000774947"/>
    </source>
</evidence>
<evidence type="ECO:0000256" key="2">
    <source>
        <dbReference type="SAM" id="Phobius"/>
    </source>
</evidence>
<gene>
    <name evidence="4" type="ORF">K8W17_07630</name>
</gene>
<name>A0A921DVQ9_9LACO</name>
<dbReference type="GO" id="GO:0003677">
    <property type="term" value="F:DNA binding"/>
    <property type="evidence" value="ECO:0007669"/>
    <property type="project" value="UniProtKB-KW"/>
</dbReference>
<dbReference type="Gene3D" id="1.10.260.40">
    <property type="entry name" value="lambda repressor-like DNA-binding domains"/>
    <property type="match status" value="1"/>
</dbReference>
<keyword evidence="2" id="KW-1133">Transmembrane helix</keyword>
<reference evidence="4" key="2">
    <citation type="submission" date="2021-09" db="EMBL/GenBank/DDBJ databases">
        <authorList>
            <person name="Gilroy R."/>
        </authorList>
    </citation>
    <scope>NUCLEOTIDE SEQUENCE</scope>
    <source>
        <strain evidence="4">CHK173-2119</strain>
    </source>
</reference>
<feature type="transmembrane region" description="Helical" evidence="2">
    <location>
        <begin position="90"/>
        <end position="109"/>
    </location>
</feature>